<name>A0A972GJ70_9BACL</name>
<evidence type="ECO:0000256" key="6">
    <source>
        <dbReference type="ARBA" id="ARBA00022989"/>
    </source>
</evidence>
<evidence type="ECO:0000256" key="3">
    <source>
        <dbReference type="ARBA" id="ARBA00022448"/>
    </source>
</evidence>
<keyword evidence="3" id="KW-0813">Transport</keyword>
<evidence type="ECO:0000313" key="10">
    <source>
        <dbReference type="Proteomes" id="UP000641588"/>
    </source>
</evidence>
<keyword evidence="4" id="KW-1003">Cell membrane</keyword>
<evidence type="ECO:0000256" key="1">
    <source>
        <dbReference type="ARBA" id="ARBA00004651"/>
    </source>
</evidence>
<feature type="transmembrane region" description="Helical" evidence="8">
    <location>
        <begin position="66"/>
        <end position="94"/>
    </location>
</feature>
<evidence type="ECO:0000256" key="8">
    <source>
        <dbReference type="SAM" id="Phobius"/>
    </source>
</evidence>
<dbReference type="RefSeq" id="WP_171649941.1">
    <property type="nucleotide sequence ID" value="NZ_WHOD01000003.1"/>
</dbReference>
<feature type="transmembrane region" description="Helical" evidence="8">
    <location>
        <begin position="29"/>
        <end position="54"/>
    </location>
</feature>
<evidence type="ECO:0000256" key="5">
    <source>
        <dbReference type="ARBA" id="ARBA00022692"/>
    </source>
</evidence>
<dbReference type="PANTHER" id="PTHR21716">
    <property type="entry name" value="TRANSMEMBRANE PROTEIN"/>
    <property type="match status" value="1"/>
</dbReference>
<proteinExistence type="inferred from homology"/>
<comment type="caution">
    <text evidence="9">The sequence shown here is derived from an EMBL/GenBank/DDBJ whole genome shotgun (WGS) entry which is preliminary data.</text>
</comment>
<organism evidence="9 10">
    <name type="scientific">Paenibacillus foliorum</name>
    <dbReference type="NCBI Taxonomy" id="2654974"/>
    <lineage>
        <taxon>Bacteria</taxon>
        <taxon>Bacillati</taxon>
        <taxon>Bacillota</taxon>
        <taxon>Bacilli</taxon>
        <taxon>Bacillales</taxon>
        <taxon>Paenibacillaceae</taxon>
        <taxon>Paenibacillus</taxon>
    </lineage>
</organism>
<dbReference type="GO" id="GO:0055085">
    <property type="term" value="P:transmembrane transport"/>
    <property type="evidence" value="ECO:0007669"/>
    <property type="project" value="TreeGrafter"/>
</dbReference>
<protein>
    <submittedName>
        <fullName evidence="9">AI-2E family transporter</fullName>
    </submittedName>
</protein>
<gene>
    <name evidence="9" type="ORF">GC093_00815</name>
</gene>
<keyword evidence="7 8" id="KW-0472">Membrane</keyword>
<dbReference type="GO" id="GO:0005886">
    <property type="term" value="C:plasma membrane"/>
    <property type="evidence" value="ECO:0007669"/>
    <property type="project" value="UniProtKB-SubCell"/>
</dbReference>
<reference evidence="9" key="1">
    <citation type="submission" date="2019-10" db="EMBL/GenBank/DDBJ databases">
        <title>Description of Paenibacillus glebae sp. nov.</title>
        <authorList>
            <person name="Carlier A."/>
            <person name="Qi S."/>
        </authorList>
    </citation>
    <scope>NUCLEOTIDE SEQUENCE</scope>
    <source>
        <strain evidence="9">LMG 31456</strain>
    </source>
</reference>
<dbReference type="InterPro" id="IPR002549">
    <property type="entry name" value="AI-2E-like"/>
</dbReference>
<feature type="transmembrane region" description="Helical" evidence="8">
    <location>
        <begin position="312"/>
        <end position="331"/>
    </location>
</feature>
<dbReference type="AlphaFoldDB" id="A0A972GJ70"/>
<evidence type="ECO:0000256" key="7">
    <source>
        <dbReference type="ARBA" id="ARBA00023136"/>
    </source>
</evidence>
<evidence type="ECO:0000313" key="9">
    <source>
        <dbReference type="EMBL" id="NOU91781.1"/>
    </source>
</evidence>
<dbReference type="Pfam" id="PF01594">
    <property type="entry name" value="AI-2E_transport"/>
    <property type="match status" value="1"/>
</dbReference>
<keyword evidence="6 8" id="KW-1133">Transmembrane helix</keyword>
<comment type="similarity">
    <text evidence="2">Belongs to the autoinducer-2 exporter (AI-2E) (TC 2.A.86) family.</text>
</comment>
<keyword evidence="5 8" id="KW-0812">Transmembrane</keyword>
<sequence>MPNSKLFRLGYGILLIFLIIWVGDNIEFIFQPLLLIIQTLFTPLLIAGILFYLLRPLLNILIKRKVPISLSILLIYFVIVFVVIILIIIVGPMIKVQFTSLINDLPMIIENAVAKGYELAKRDWFAQFIHSFNLDPEKISQNAAAYSIKLLNLVASNLSSFIGFITNLFILVVMIPFILYYFLKDGHKMLEGLLKILPHKSLSDSRKLFSEMDRTISLYIRGQIMVAVCVGVLMLIGFKIIGLNYAILLALFAMVTNVIPYLGAFLAAVPALLVGLTISPGMVIKVLVVTLIAQQIEGNLITPLIIRKGLDIHPLTIILLLFVIGTIVGPIGLLFAVPGYAICKVVIVYIYRFIRLRNEEIHRTD</sequence>
<feature type="transmembrane region" description="Helical" evidence="8">
    <location>
        <begin position="161"/>
        <end position="183"/>
    </location>
</feature>
<evidence type="ECO:0000256" key="4">
    <source>
        <dbReference type="ARBA" id="ARBA00022475"/>
    </source>
</evidence>
<evidence type="ECO:0000256" key="2">
    <source>
        <dbReference type="ARBA" id="ARBA00009773"/>
    </source>
</evidence>
<dbReference type="EMBL" id="WHOD01000003">
    <property type="protein sequence ID" value="NOU91781.1"/>
    <property type="molecule type" value="Genomic_DNA"/>
</dbReference>
<dbReference type="PANTHER" id="PTHR21716:SF53">
    <property type="entry name" value="PERMEASE PERM-RELATED"/>
    <property type="match status" value="1"/>
</dbReference>
<feature type="transmembrane region" description="Helical" evidence="8">
    <location>
        <begin position="7"/>
        <end position="23"/>
    </location>
</feature>
<feature type="transmembrane region" description="Helical" evidence="8">
    <location>
        <begin position="261"/>
        <end position="292"/>
    </location>
</feature>
<feature type="transmembrane region" description="Helical" evidence="8">
    <location>
        <begin position="224"/>
        <end position="255"/>
    </location>
</feature>
<comment type="subcellular location">
    <subcellularLocation>
        <location evidence="1">Cell membrane</location>
        <topology evidence="1">Multi-pass membrane protein</topology>
    </subcellularLocation>
</comment>
<keyword evidence="10" id="KW-1185">Reference proteome</keyword>
<dbReference type="Proteomes" id="UP000641588">
    <property type="component" value="Unassembled WGS sequence"/>
</dbReference>
<accession>A0A972GJ70</accession>